<proteinExistence type="predicted"/>
<comment type="caution">
    <text evidence="1">The sequence shown here is derived from an EMBL/GenBank/DDBJ whole genome shotgun (WGS) entry which is preliminary data.</text>
</comment>
<dbReference type="Proteomes" id="UP000289946">
    <property type="component" value="Unassembled WGS sequence"/>
</dbReference>
<dbReference type="RefSeq" id="WP_128942558.1">
    <property type="nucleotide sequence ID" value="NZ_RDRA01000029.1"/>
</dbReference>
<evidence type="ECO:0000313" key="2">
    <source>
        <dbReference type="Proteomes" id="UP000289946"/>
    </source>
</evidence>
<protein>
    <submittedName>
        <fullName evidence="1">Uncharacterized protein</fullName>
    </submittedName>
</protein>
<gene>
    <name evidence="1" type="ORF">EAS62_36015</name>
</gene>
<evidence type="ECO:0000313" key="1">
    <source>
        <dbReference type="EMBL" id="RXG87349.1"/>
    </source>
</evidence>
<reference evidence="1 2" key="1">
    <citation type="submission" date="2018-10" db="EMBL/GenBank/DDBJ databases">
        <title>Bradyrhizobium sp. nov., isolated from effective nodules of peanut in China.</title>
        <authorList>
            <person name="Li Y."/>
        </authorList>
    </citation>
    <scope>NUCLEOTIDE SEQUENCE [LARGE SCALE GENOMIC DNA]</scope>
    <source>
        <strain evidence="1 2">CCBAU 51781</strain>
    </source>
</reference>
<sequence>MGGIERVLDEGSKLGVHRFYSKNALAQPAEKIFSGHDLDDTQRITAALVLYLVNMGVDAKVVALAATAGPDEMYWITLEEARDLRVTYEPRAWKPWRLEPFHGGAIAISETNDGTKRMVASCTRRLGPQVVLTNSDTSWDVANWFGQCRTNLFGGAHPVFGAQVDRKRSAEALWIVCAES</sequence>
<accession>A0ABY0DAW8</accession>
<keyword evidence="2" id="KW-1185">Reference proteome</keyword>
<dbReference type="EMBL" id="RDRA01000029">
    <property type="protein sequence ID" value="RXG87349.1"/>
    <property type="molecule type" value="Genomic_DNA"/>
</dbReference>
<name>A0ABY0DAW8_9BRAD</name>
<organism evidence="1 2">
    <name type="scientific">Bradyrhizobium zhanjiangense</name>
    <dbReference type="NCBI Taxonomy" id="1325107"/>
    <lineage>
        <taxon>Bacteria</taxon>
        <taxon>Pseudomonadati</taxon>
        <taxon>Pseudomonadota</taxon>
        <taxon>Alphaproteobacteria</taxon>
        <taxon>Hyphomicrobiales</taxon>
        <taxon>Nitrobacteraceae</taxon>
        <taxon>Bradyrhizobium</taxon>
    </lineage>
</organism>